<dbReference type="EMBL" id="CAVMJV010000004">
    <property type="protein sequence ID" value="CAK5025684.1"/>
    <property type="molecule type" value="Genomic_DNA"/>
</dbReference>
<organism evidence="1 2">
    <name type="scientific">Meloidogyne enterolobii</name>
    <name type="common">Root-knot nematode worm</name>
    <name type="synonym">Meloidogyne mayaguensis</name>
    <dbReference type="NCBI Taxonomy" id="390850"/>
    <lineage>
        <taxon>Eukaryota</taxon>
        <taxon>Metazoa</taxon>
        <taxon>Ecdysozoa</taxon>
        <taxon>Nematoda</taxon>
        <taxon>Chromadorea</taxon>
        <taxon>Rhabditida</taxon>
        <taxon>Tylenchina</taxon>
        <taxon>Tylenchomorpha</taxon>
        <taxon>Tylenchoidea</taxon>
        <taxon>Meloidogynidae</taxon>
        <taxon>Meloidogyninae</taxon>
        <taxon>Meloidogyne</taxon>
    </lineage>
</organism>
<comment type="caution">
    <text evidence="1">The sequence shown here is derived from an EMBL/GenBank/DDBJ whole genome shotgun (WGS) entry which is preliminary data.</text>
</comment>
<reference evidence="1" key="1">
    <citation type="submission" date="2023-11" db="EMBL/GenBank/DDBJ databases">
        <authorList>
            <person name="Poullet M."/>
        </authorList>
    </citation>
    <scope>NUCLEOTIDE SEQUENCE</scope>
    <source>
        <strain evidence="1">E1834</strain>
    </source>
</reference>
<evidence type="ECO:0000313" key="1">
    <source>
        <dbReference type="EMBL" id="CAK5025684.1"/>
    </source>
</evidence>
<protein>
    <submittedName>
        <fullName evidence="1">Uncharacterized protein</fullName>
    </submittedName>
</protein>
<sequence>MLIRSHFTHDDNAMVNMVNSLPPEAYFLECDGSVHEELGTIQKGKLIQLHFRLCGGKGGFGSLLRSFRIHKSNNQLMCRNLAGRRLADVREEERLKKYIEKKEQREKEKKKKEEEKIDKLKNGAKTKHEFTDQEYLRKRDTVLDVVEDAVEAGVLALKEKQKADVEVESNDVTTQVEEFTGPSTSSNIQEASTSSNVNNEQNSDSDESLDDLMSCGPLKKKKMASIDEITSELDAQIPLALYALQEYDGHKQEKKLPLFPDTKKMVYLTVKYKRPFFKKSGNQCVFITQPYPDRNPSNSSVCLILPDLDRSKKAQTDPDVDKQAREWEERLRENYGLISGVNYTKILTFIQLTREYTEVTDRVKLANLYDMFFVDYKLAKKVDYFMGKLFKRPSRRPILIKSEQNFSKRIEEAYNQTLIFFMPMNDAITIRVGNLNQKIKHLKSNASAIISSLLEDFPGGSINIRSVYLAAVNVSLPVYVDFGSSNEINFELPPEPELVEIVGECSTLPDGLEVKVRADGLVTTVEKKSGEEVLYPTEQDEWEKEDDMKPLNAELIQKILRKGKVQTKMEKIKEELRKMVKGEVKEEKEEKRGEEEEKEVAEEENEFKHVEEEVPNKSPKKLKNKKRKVKEEVEKEEKIEEEEEKEEVEEVEEEPEKEDVPTKSSKKLKNKKRKLKEEEEKEIREEEEEEEEKEEEGEEETEEEEEVPIKSPTKNKKKRNGATKRKIENTSIEMIKGRKTKKAKKF</sequence>
<keyword evidence="2" id="KW-1185">Reference proteome</keyword>
<gene>
    <name evidence="1" type="ORF">MENTE1834_LOCUS5856</name>
</gene>
<dbReference type="Proteomes" id="UP001497535">
    <property type="component" value="Unassembled WGS sequence"/>
</dbReference>
<proteinExistence type="predicted"/>
<accession>A0ACB0XZW4</accession>
<evidence type="ECO:0000313" key="2">
    <source>
        <dbReference type="Proteomes" id="UP001497535"/>
    </source>
</evidence>
<name>A0ACB0XZW4_MELEN</name>